<comment type="caution">
    <text evidence="2">The sequence shown here is derived from an EMBL/GenBank/DDBJ whole genome shotgun (WGS) entry which is preliminary data.</text>
</comment>
<organism evidence="2 3">
    <name type="scientific">Pseudoroseomonas ludipueritiae</name>
    <dbReference type="NCBI Taxonomy" id="198093"/>
    <lineage>
        <taxon>Bacteria</taxon>
        <taxon>Pseudomonadati</taxon>
        <taxon>Pseudomonadota</taxon>
        <taxon>Alphaproteobacteria</taxon>
        <taxon>Acetobacterales</taxon>
        <taxon>Acetobacteraceae</taxon>
        <taxon>Pseudoroseomonas</taxon>
    </lineage>
</organism>
<dbReference type="Pfam" id="PF07015">
    <property type="entry name" value="VirC1"/>
    <property type="match status" value="1"/>
</dbReference>
<keyword evidence="3" id="KW-1185">Reference proteome</keyword>
<sequence>MGSILTIASGKGGCAKTTTTKVLAASMAAAGYRVAVVDADRNQSFASWVKEAYEGPAFTTCSEVDHVRVVDVAGELADAHDIVLVDTAGFENLTAASAIGMADHVLIPCMPDRDNIREALRTAQQVTSLSKAARRAIPYSVLPTRWKANGLVERATLENLQAEKLPVLDHALADLTDFIKLSFSGSVPLRGKVAQQVSALIAELAGKGAIPPMPNSPDSPDSGKEGAAA</sequence>
<dbReference type="PANTHER" id="PTHR13696">
    <property type="entry name" value="P-LOOP CONTAINING NUCLEOSIDE TRIPHOSPHATE HYDROLASE"/>
    <property type="match status" value="1"/>
</dbReference>
<evidence type="ECO:0000313" key="3">
    <source>
        <dbReference type="Proteomes" id="UP000603940"/>
    </source>
</evidence>
<dbReference type="PANTHER" id="PTHR13696:SF52">
    <property type="entry name" value="PARA FAMILY PROTEIN CT_582"/>
    <property type="match status" value="1"/>
</dbReference>
<accession>A0ABR7R7T3</accession>
<dbReference type="Gene3D" id="3.40.50.300">
    <property type="entry name" value="P-loop containing nucleotide triphosphate hydrolases"/>
    <property type="match status" value="1"/>
</dbReference>
<dbReference type="InterPro" id="IPR050678">
    <property type="entry name" value="DNA_Partitioning_ATPase"/>
</dbReference>
<feature type="region of interest" description="Disordered" evidence="1">
    <location>
        <begin position="208"/>
        <end position="229"/>
    </location>
</feature>
<dbReference type="InterPro" id="IPR009744">
    <property type="entry name" value="VirC1"/>
</dbReference>
<dbReference type="Proteomes" id="UP000603940">
    <property type="component" value="Unassembled WGS sequence"/>
</dbReference>
<proteinExistence type="predicted"/>
<dbReference type="EMBL" id="JACTUZ010000048">
    <property type="protein sequence ID" value="MBC9177741.1"/>
    <property type="molecule type" value="Genomic_DNA"/>
</dbReference>
<dbReference type="SUPFAM" id="SSF52540">
    <property type="entry name" value="P-loop containing nucleoside triphosphate hydrolases"/>
    <property type="match status" value="1"/>
</dbReference>
<dbReference type="CDD" id="cd02042">
    <property type="entry name" value="ParAB_family"/>
    <property type="match status" value="1"/>
</dbReference>
<name>A0ABR7R7T3_9PROT</name>
<protein>
    <submittedName>
        <fullName evidence="2">ParA family protein</fullName>
    </submittedName>
</protein>
<dbReference type="InterPro" id="IPR027417">
    <property type="entry name" value="P-loop_NTPase"/>
</dbReference>
<evidence type="ECO:0000256" key="1">
    <source>
        <dbReference type="SAM" id="MobiDB-lite"/>
    </source>
</evidence>
<reference evidence="2 3" key="1">
    <citation type="journal article" date="2009" name="Int. J. Syst. Evol. Microbiol.">
        <title>Transfer of Teichococcus ludipueritiae and Muricoccus roseus to the genus Roseomonas, as Roseomonas ludipueritiae comb. nov. and Roseomonas rosea comb. nov., respectively, and emended description of the genus Roseomonas.</title>
        <authorList>
            <person name="Sanchez-Porro C."/>
            <person name="Gallego V."/>
            <person name="Busse H.J."/>
            <person name="Kampfer P."/>
            <person name="Ventosa A."/>
        </authorList>
    </citation>
    <scope>NUCLEOTIDE SEQUENCE [LARGE SCALE GENOMIC DNA]</scope>
    <source>
        <strain evidence="2 3">DSM 14915</strain>
    </source>
</reference>
<evidence type="ECO:0000313" key="2">
    <source>
        <dbReference type="EMBL" id="MBC9177741.1"/>
    </source>
</evidence>
<gene>
    <name evidence="2" type="ORF">IBL25_12405</name>
</gene>
<dbReference type="RefSeq" id="WP_187778860.1">
    <property type="nucleotide sequence ID" value="NZ_JACTUZ010000048.1"/>
</dbReference>